<dbReference type="AlphaFoldDB" id="A0A1W0VWH0"/>
<accession>A0A1W0VWH0</accession>
<reference evidence="2" key="2">
    <citation type="journal article" date="2018" name="Plant J.">
        <title>The Sorghum bicolor reference genome: improved assembly, gene annotations, a transcriptome atlas, and signatures of genome organization.</title>
        <authorList>
            <person name="McCormick R.F."/>
            <person name="Truong S.K."/>
            <person name="Sreedasyam A."/>
            <person name="Jenkins J."/>
            <person name="Shu S."/>
            <person name="Sims D."/>
            <person name="Kennedy M."/>
            <person name="Amirebrahimi M."/>
            <person name="Weers B.D."/>
            <person name="McKinley B."/>
            <person name="Mattison A."/>
            <person name="Morishige D.T."/>
            <person name="Grimwood J."/>
            <person name="Schmutz J."/>
            <person name="Mullet J.E."/>
        </authorList>
    </citation>
    <scope>NUCLEOTIDE SEQUENCE [LARGE SCALE GENOMIC DNA]</scope>
    <source>
        <strain evidence="2">cv. BTx623</strain>
    </source>
</reference>
<reference evidence="1 2" key="1">
    <citation type="journal article" date="2009" name="Nature">
        <title>The Sorghum bicolor genome and the diversification of grasses.</title>
        <authorList>
            <person name="Paterson A.H."/>
            <person name="Bowers J.E."/>
            <person name="Bruggmann R."/>
            <person name="Dubchak I."/>
            <person name="Grimwood J."/>
            <person name="Gundlach H."/>
            <person name="Haberer G."/>
            <person name="Hellsten U."/>
            <person name="Mitros T."/>
            <person name="Poliakov A."/>
            <person name="Schmutz J."/>
            <person name="Spannagl M."/>
            <person name="Tang H."/>
            <person name="Wang X."/>
            <person name="Wicker T."/>
            <person name="Bharti A.K."/>
            <person name="Chapman J."/>
            <person name="Feltus F.A."/>
            <person name="Gowik U."/>
            <person name="Grigoriev I.V."/>
            <person name="Lyons E."/>
            <person name="Maher C.A."/>
            <person name="Martis M."/>
            <person name="Narechania A."/>
            <person name="Otillar R.P."/>
            <person name="Penning B.W."/>
            <person name="Salamov A.A."/>
            <person name="Wang Y."/>
            <person name="Zhang L."/>
            <person name="Carpita N.C."/>
            <person name="Freeling M."/>
            <person name="Gingle A.R."/>
            <person name="Hash C.T."/>
            <person name="Keller B."/>
            <person name="Klein P."/>
            <person name="Kresovich S."/>
            <person name="McCann M.C."/>
            <person name="Ming R."/>
            <person name="Peterson D.G."/>
            <person name="Mehboob-ur-Rahman"/>
            <person name="Ware D."/>
            <person name="Westhoff P."/>
            <person name="Mayer K.F."/>
            <person name="Messing J."/>
            <person name="Rokhsar D.S."/>
        </authorList>
    </citation>
    <scope>NUCLEOTIDE SEQUENCE [LARGE SCALE GENOMIC DNA]</scope>
    <source>
        <strain evidence="2">cv. BTx623</strain>
    </source>
</reference>
<proteinExistence type="predicted"/>
<protein>
    <submittedName>
        <fullName evidence="1">Uncharacterized protein</fullName>
    </submittedName>
</protein>
<sequence length="61" mass="6775">MNHCVISLTDADINDNKLAILLGTPLVLSLPGVVVQGQHRLCLVRCTYFIKERKVRAKATK</sequence>
<dbReference type="InParanoid" id="A0A1W0VWH0"/>
<dbReference type="Gramene" id="OQU86470">
    <property type="protein sequence ID" value="OQU86470"/>
    <property type="gene ID" value="SORBI_3003G094850"/>
</dbReference>
<dbReference type="Proteomes" id="UP000000768">
    <property type="component" value="Chromosome 3"/>
</dbReference>
<evidence type="ECO:0000313" key="2">
    <source>
        <dbReference type="Proteomes" id="UP000000768"/>
    </source>
</evidence>
<organism evidence="1 2">
    <name type="scientific">Sorghum bicolor</name>
    <name type="common">Sorghum</name>
    <name type="synonym">Sorghum vulgare</name>
    <dbReference type="NCBI Taxonomy" id="4558"/>
    <lineage>
        <taxon>Eukaryota</taxon>
        <taxon>Viridiplantae</taxon>
        <taxon>Streptophyta</taxon>
        <taxon>Embryophyta</taxon>
        <taxon>Tracheophyta</taxon>
        <taxon>Spermatophyta</taxon>
        <taxon>Magnoliopsida</taxon>
        <taxon>Liliopsida</taxon>
        <taxon>Poales</taxon>
        <taxon>Poaceae</taxon>
        <taxon>PACMAD clade</taxon>
        <taxon>Panicoideae</taxon>
        <taxon>Andropogonodae</taxon>
        <taxon>Andropogoneae</taxon>
        <taxon>Sorghinae</taxon>
        <taxon>Sorghum</taxon>
    </lineage>
</organism>
<keyword evidence="2" id="KW-1185">Reference proteome</keyword>
<dbReference type="EMBL" id="CM000762">
    <property type="protein sequence ID" value="OQU86470.1"/>
    <property type="molecule type" value="Genomic_DNA"/>
</dbReference>
<evidence type="ECO:0000313" key="1">
    <source>
        <dbReference type="EMBL" id="OQU86470.1"/>
    </source>
</evidence>
<gene>
    <name evidence="1" type="ORF">SORBI_3003G094850</name>
</gene>
<name>A0A1W0VWH0_SORBI</name>